<sequence length="147" mass="15931">MGISHGLRVYIEFRNTYMDPTRYYCTGRFSWSKILSLRLATFCLYVLTRLFFNLKIQLAVLVDDTSLFILFGMTKDKTATNTMLVLDLRNISSLSFSETYPLSNLSVASSDNSSSVASPDNSSSGISSGISSGAIAGIAVGAVVLVS</sequence>
<proteinExistence type="predicted"/>
<keyword evidence="1" id="KW-1133">Transmembrane helix</keyword>
<comment type="caution">
    <text evidence="2">The sequence shown here is derived from an EMBL/GenBank/DDBJ whole genome shotgun (WGS) entry which is preliminary data.</text>
</comment>
<organism evidence="2 3">
    <name type="scientific">Helicostylum pulchrum</name>
    <dbReference type="NCBI Taxonomy" id="562976"/>
    <lineage>
        <taxon>Eukaryota</taxon>
        <taxon>Fungi</taxon>
        <taxon>Fungi incertae sedis</taxon>
        <taxon>Mucoromycota</taxon>
        <taxon>Mucoromycotina</taxon>
        <taxon>Mucoromycetes</taxon>
        <taxon>Mucorales</taxon>
        <taxon>Mucorineae</taxon>
        <taxon>Mucoraceae</taxon>
        <taxon>Helicostylum</taxon>
    </lineage>
</organism>
<accession>A0ABP9XV94</accession>
<evidence type="ECO:0000313" key="3">
    <source>
        <dbReference type="Proteomes" id="UP001476247"/>
    </source>
</evidence>
<keyword evidence="1" id="KW-0812">Transmembrane</keyword>
<dbReference type="EMBL" id="BAABUJ010000010">
    <property type="protein sequence ID" value="GAA5798706.1"/>
    <property type="molecule type" value="Genomic_DNA"/>
</dbReference>
<feature type="transmembrane region" description="Helical" evidence="1">
    <location>
        <begin position="126"/>
        <end position="146"/>
    </location>
</feature>
<evidence type="ECO:0000256" key="1">
    <source>
        <dbReference type="SAM" id="Phobius"/>
    </source>
</evidence>
<feature type="transmembrane region" description="Helical" evidence="1">
    <location>
        <begin position="35"/>
        <end position="52"/>
    </location>
</feature>
<protein>
    <submittedName>
        <fullName evidence="2">Uncharacterized protein</fullName>
    </submittedName>
</protein>
<evidence type="ECO:0000313" key="2">
    <source>
        <dbReference type="EMBL" id="GAA5798706.1"/>
    </source>
</evidence>
<keyword evidence="3" id="KW-1185">Reference proteome</keyword>
<dbReference type="Proteomes" id="UP001476247">
    <property type="component" value="Unassembled WGS sequence"/>
</dbReference>
<keyword evidence="1" id="KW-0472">Membrane</keyword>
<name>A0ABP9XV94_9FUNG</name>
<gene>
    <name evidence="2" type="ORF">HPULCUR_004111</name>
</gene>
<reference evidence="2 3" key="1">
    <citation type="submission" date="2024-04" db="EMBL/GenBank/DDBJ databases">
        <title>genome sequences of Mucor flavus KT1a and Helicostylum pulchrum KT1b strains isolation_sourced from the surface of a dry-aged beef.</title>
        <authorList>
            <person name="Toyotome T."/>
            <person name="Hosono M."/>
            <person name="Torimaru M."/>
            <person name="Fukuda K."/>
            <person name="Mikami N."/>
        </authorList>
    </citation>
    <scope>NUCLEOTIDE SEQUENCE [LARGE SCALE GENOMIC DNA]</scope>
    <source>
        <strain evidence="2 3">KT1b</strain>
    </source>
</reference>